<dbReference type="InterPro" id="IPR000160">
    <property type="entry name" value="GGDEF_dom"/>
</dbReference>
<feature type="transmembrane region" description="Helical" evidence="1">
    <location>
        <begin position="170"/>
        <end position="187"/>
    </location>
</feature>
<keyword evidence="1" id="KW-1133">Transmembrane helix</keyword>
<keyword evidence="4" id="KW-1185">Reference proteome</keyword>
<feature type="transmembrane region" description="Helical" evidence="1">
    <location>
        <begin position="32"/>
        <end position="56"/>
    </location>
</feature>
<dbReference type="GO" id="GO:0005886">
    <property type="term" value="C:plasma membrane"/>
    <property type="evidence" value="ECO:0007669"/>
    <property type="project" value="TreeGrafter"/>
</dbReference>
<feature type="transmembrane region" description="Helical" evidence="1">
    <location>
        <begin position="134"/>
        <end position="158"/>
    </location>
</feature>
<keyword evidence="1" id="KW-0812">Transmembrane</keyword>
<dbReference type="Proteomes" id="UP000182471">
    <property type="component" value="Unassembled WGS sequence"/>
</dbReference>
<sequence>MKVFLKKIEDHRKKKQIFYKEAKEEIAQRNLLTLRTISIIVTFLILFLITFTPLLLKTWKITIQYIVFAPIAAIFAIMAIIAISEEVKSPKVINTMCMIFEIVIMGFIMVIDIFPYPDSQCTFTPLALTVASTLFIFPAQYEFLFLSLSEIVFIYLTVNQKHDFVARNDIFASLVGFFVACVLYNLFTKIHLSYYLVKEQYIKVSQRDELTGTLNNIVCENKMREYLRLKDDKDTVALICINLDYFKKANEILGKNVCDNILRKFGKLLKKTFADNAIIGRNKGDEFIVLMQNVENEKDIEIKCSKIKEGLEEMSNIELNVQLTCSIGIVSTADKFYSYYDLKGIAMDALYIAKNHGRNRIIFRNPKNIDYNSQKKRFIIVAHDKEAEFKEIRNKFGDSADVLWAKNGKDAVEQLSLYSRRISAFILNMNFEDYDGYDILHFMKTRIYTKKIPVLVLAKDEKTVDKAMLYGADEASYFPIDTTDIKLKADQIMHNNV</sequence>
<evidence type="ECO:0000259" key="2">
    <source>
        <dbReference type="PROSITE" id="PS50887"/>
    </source>
</evidence>
<dbReference type="NCBIfam" id="TIGR00254">
    <property type="entry name" value="GGDEF"/>
    <property type="match status" value="1"/>
</dbReference>
<dbReference type="InterPro" id="IPR029787">
    <property type="entry name" value="Nucleotide_cyclase"/>
</dbReference>
<dbReference type="SUPFAM" id="SSF55073">
    <property type="entry name" value="Nucleotide cyclase"/>
    <property type="match status" value="1"/>
</dbReference>
<evidence type="ECO:0000313" key="3">
    <source>
        <dbReference type="EMBL" id="SER96960.1"/>
    </source>
</evidence>
<dbReference type="InterPro" id="IPR011006">
    <property type="entry name" value="CheY-like_superfamily"/>
</dbReference>
<reference evidence="4" key="1">
    <citation type="submission" date="2016-10" db="EMBL/GenBank/DDBJ databases">
        <authorList>
            <person name="Varghese N."/>
            <person name="Submissions S."/>
        </authorList>
    </citation>
    <scope>NUCLEOTIDE SEQUENCE [LARGE SCALE GENOMIC DNA]</scope>
    <source>
        <strain evidence="4">S1b</strain>
    </source>
</reference>
<accession>A0A1H9THZ2</accession>
<dbReference type="GO" id="GO:0052621">
    <property type="term" value="F:diguanylate cyclase activity"/>
    <property type="evidence" value="ECO:0007669"/>
    <property type="project" value="TreeGrafter"/>
</dbReference>
<dbReference type="PROSITE" id="PS50887">
    <property type="entry name" value="GGDEF"/>
    <property type="match status" value="1"/>
</dbReference>
<proteinExistence type="predicted"/>
<dbReference type="SUPFAM" id="SSF52172">
    <property type="entry name" value="CheY-like"/>
    <property type="match status" value="1"/>
</dbReference>
<protein>
    <submittedName>
        <fullName evidence="3">Diguanylate cyclase (GGDEF) domain-containing protein</fullName>
    </submittedName>
</protein>
<dbReference type="Gene3D" id="3.40.50.2300">
    <property type="match status" value="1"/>
</dbReference>
<dbReference type="AlphaFoldDB" id="A0A1H9THZ2"/>
<evidence type="ECO:0000313" key="4">
    <source>
        <dbReference type="Proteomes" id="UP000182471"/>
    </source>
</evidence>
<dbReference type="InterPro" id="IPR050469">
    <property type="entry name" value="Diguanylate_Cyclase"/>
</dbReference>
<feature type="transmembrane region" description="Helical" evidence="1">
    <location>
        <begin position="62"/>
        <end position="83"/>
    </location>
</feature>
<dbReference type="GO" id="GO:1902201">
    <property type="term" value="P:negative regulation of bacterial-type flagellum-dependent cell motility"/>
    <property type="evidence" value="ECO:0007669"/>
    <property type="project" value="TreeGrafter"/>
</dbReference>
<feature type="transmembrane region" description="Helical" evidence="1">
    <location>
        <begin position="95"/>
        <end position="114"/>
    </location>
</feature>
<dbReference type="CDD" id="cd01949">
    <property type="entry name" value="GGDEF"/>
    <property type="match status" value="1"/>
</dbReference>
<dbReference type="GO" id="GO:0043709">
    <property type="term" value="P:cell adhesion involved in single-species biofilm formation"/>
    <property type="evidence" value="ECO:0007669"/>
    <property type="project" value="TreeGrafter"/>
</dbReference>
<dbReference type="Pfam" id="PF00990">
    <property type="entry name" value="GGDEF"/>
    <property type="match status" value="1"/>
</dbReference>
<dbReference type="InterPro" id="IPR043128">
    <property type="entry name" value="Rev_trsase/Diguanyl_cyclase"/>
</dbReference>
<name>A0A1H9THZ2_9FIRM</name>
<dbReference type="OrthoDB" id="9804955at2"/>
<dbReference type="EMBL" id="FOGW01000017">
    <property type="protein sequence ID" value="SER96960.1"/>
    <property type="molecule type" value="Genomic_DNA"/>
</dbReference>
<evidence type="ECO:0000256" key="1">
    <source>
        <dbReference type="SAM" id="Phobius"/>
    </source>
</evidence>
<dbReference type="SMART" id="SM00267">
    <property type="entry name" value="GGDEF"/>
    <property type="match status" value="1"/>
</dbReference>
<dbReference type="PANTHER" id="PTHR45138:SF9">
    <property type="entry name" value="DIGUANYLATE CYCLASE DGCM-RELATED"/>
    <property type="match status" value="1"/>
</dbReference>
<dbReference type="PANTHER" id="PTHR45138">
    <property type="entry name" value="REGULATORY COMPONENTS OF SENSORY TRANSDUCTION SYSTEM"/>
    <property type="match status" value="1"/>
</dbReference>
<organism evidence="3 4">
    <name type="scientific">Lachnobacterium bovis</name>
    <dbReference type="NCBI Taxonomy" id="140626"/>
    <lineage>
        <taxon>Bacteria</taxon>
        <taxon>Bacillati</taxon>
        <taxon>Bacillota</taxon>
        <taxon>Clostridia</taxon>
        <taxon>Lachnospirales</taxon>
        <taxon>Lachnospiraceae</taxon>
        <taxon>Lachnobacterium</taxon>
    </lineage>
</organism>
<gene>
    <name evidence="3" type="ORF">SAMN02910429_01652</name>
</gene>
<keyword evidence="1" id="KW-0472">Membrane</keyword>
<feature type="domain" description="GGDEF" evidence="2">
    <location>
        <begin position="234"/>
        <end position="366"/>
    </location>
</feature>
<dbReference type="Gene3D" id="3.30.70.270">
    <property type="match status" value="1"/>
</dbReference>